<dbReference type="AlphaFoldDB" id="A0A0K2V7B2"/>
<accession>A0A0K2V7B2</accession>
<name>A0A0K2V7B2_LEPSM</name>
<feature type="non-terminal residue" evidence="1">
    <location>
        <position position="1"/>
    </location>
</feature>
<organism evidence="1">
    <name type="scientific">Lepeophtheirus salmonis</name>
    <name type="common">Salmon louse</name>
    <name type="synonym">Caligus salmonis</name>
    <dbReference type="NCBI Taxonomy" id="72036"/>
    <lineage>
        <taxon>Eukaryota</taxon>
        <taxon>Metazoa</taxon>
        <taxon>Ecdysozoa</taxon>
        <taxon>Arthropoda</taxon>
        <taxon>Crustacea</taxon>
        <taxon>Multicrustacea</taxon>
        <taxon>Hexanauplia</taxon>
        <taxon>Copepoda</taxon>
        <taxon>Siphonostomatoida</taxon>
        <taxon>Caligidae</taxon>
        <taxon>Lepeophtheirus</taxon>
    </lineage>
</organism>
<evidence type="ECO:0000313" key="1">
    <source>
        <dbReference type="EMBL" id="CDW46052.1"/>
    </source>
</evidence>
<dbReference type="EMBL" id="HACA01028691">
    <property type="protein sequence ID" value="CDW46052.1"/>
    <property type="molecule type" value="Transcribed_RNA"/>
</dbReference>
<reference evidence="1" key="1">
    <citation type="submission" date="2014-05" db="EMBL/GenBank/DDBJ databases">
        <authorList>
            <person name="Chronopoulou M."/>
        </authorList>
    </citation>
    <scope>NUCLEOTIDE SEQUENCE</scope>
    <source>
        <tissue evidence="1">Whole organism</tissue>
    </source>
</reference>
<protein>
    <submittedName>
        <fullName evidence="1">Uncharacterized protein</fullName>
    </submittedName>
</protein>
<sequence length="50" mass="5920">TRGAFCHISLRLNLRTLKNAHILPYLIIIYKVLRNIFQTRIYVYKCGKSP</sequence>
<proteinExistence type="predicted"/>